<feature type="transmembrane region" description="Helical" evidence="1">
    <location>
        <begin position="297"/>
        <end position="318"/>
    </location>
</feature>
<organism evidence="2 3">
    <name type="scientific">Paenibacillus dendrobii</name>
    <dbReference type="NCBI Taxonomy" id="2691084"/>
    <lineage>
        <taxon>Bacteria</taxon>
        <taxon>Bacillati</taxon>
        <taxon>Bacillota</taxon>
        <taxon>Bacilli</taxon>
        <taxon>Bacillales</taxon>
        <taxon>Paenibacillaceae</taxon>
        <taxon>Paenibacillus</taxon>
    </lineage>
</organism>
<keyword evidence="3" id="KW-1185">Reference proteome</keyword>
<gene>
    <name evidence="2" type="ORF">GRF59_27565</name>
</gene>
<proteinExistence type="predicted"/>
<dbReference type="InterPro" id="IPR001193">
    <property type="entry name" value="MBTPS2"/>
</dbReference>
<feature type="transmembrane region" description="Helical" evidence="1">
    <location>
        <begin position="112"/>
        <end position="130"/>
    </location>
</feature>
<name>A0A7X3LLC8_9BACL</name>
<dbReference type="GO" id="GO:0004222">
    <property type="term" value="F:metalloendopeptidase activity"/>
    <property type="evidence" value="ECO:0007669"/>
    <property type="project" value="InterPro"/>
</dbReference>
<keyword evidence="1" id="KW-0472">Membrane</keyword>
<feature type="transmembrane region" description="Helical" evidence="1">
    <location>
        <begin position="241"/>
        <end position="261"/>
    </location>
</feature>
<reference evidence="2 3" key="1">
    <citation type="submission" date="2019-12" db="EMBL/GenBank/DDBJ databases">
        <title>Paenibacillus sp. nov., an endophytic bacterium isolated from the stem of Dendrobium.</title>
        <authorList>
            <person name="Zhao R."/>
        </authorList>
    </citation>
    <scope>NUCLEOTIDE SEQUENCE [LARGE SCALE GENOMIC DNA]</scope>
    <source>
        <strain evidence="2 3">HJL G12</strain>
    </source>
</reference>
<dbReference type="AlphaFoldDB" id="A0A7X3LLC8"/>
<keyword evidence="1" id="KW-1133">Transmembrane helix</keyword>
<evidence type="ECO:0000313" key="3">
    <source>
        <dbReference type="Proteomes" id="UP000460318"/>
    </source>
</evidence>
<dbReference type="PANTHER" id="PTHR13325:SF3">
    <property type="entry name" value="MEMBRANE-BOUND TRANSCRIPTION FACTOR SITE-2 PROTEASE"/>
    <property type="match status" value="1"/>
</dbReference>
<feature type="transmembrane region" description="Helical" evidence="1">
    <location>
        <begin position="330"/>
        <end position="349"/>
    </location>
</feature>
<keyword evidence="1" id="KW-0812">Transmembrane</keyword>
<protein>
    <recommendedName>
        <fullName evidence="4">M50 family metallopeptidase</fullName>
    </recommendedName>
</protein>
<dbReference type="GO" id="GO:0005737">
    <property type="term" value="C:cytoplasm"/>
    <property type="evidence" value="ECO:0007669"/>
    <property type="project" value="TreeGrafter"/>
</dbReference>
<dbReference type="PANTHER" id="PTHR13325">
    <property type="entry name" value="PROTEASE M50 MEMBRANE-BOUND TRANSCRIPTION FACTOR SITE 2 PROTEASE"/>
    <property type="match status" value="1"/>
</dbReference>
<accession>A0A7X3LLC8</accession>
<comment type="caution">
    <text evidence="2">The sequence shown here is derived from an EMBL/GenBank/DDBJ whole genome shotgun (WGS) entry which is preliminary data.</text>
</comment>
<sequence length="355" mass="41201">MSLQLKKEIQFYPVDGGLFHVYDPGTMRHFKIGPREVQWLKLLDGNRTRDELGQHIPEEFLDTFLMQAERMQLVITSQRRRRINPLKLKFRLINPNRLLEAMPNFNRLYRKSLNFMFVVSLIFNIVWLTMHWQFMAASLLNFTLNVPVVLFYLVSILVIGLIHELSHSIVAKSYGIHVPSIGLMLFYFHPAFFADVSGLNLLKSKRQRINILLAGVMSNCMLVSLSIPFFYLFFGQSSMLYVIYFIMINVTIMFINLVPFVEYDGYYLFLNLVNDPAFKMKSRQSLMRPRGAKTEHLIFGILSNLFIASLLFSAILVLRTYVSTLLNSSIVDYVSIALIPVAYVLVMVMQNRRPA</sequence>
<dbReference type="GO" id="GO:0016020">
    <property type="term" value="C:membrane"/>
    <property type="evidence" value="ECO:0007669"/>
    <property type="project" value="InterPro"/>
</dbReference>
<feature type="transmembrane region" description="Helical" evidence="1">
    <location>
        <begin position="142"/>
        <end position="162"/>
    </location>
</feature>
<dbReference type="EMBL" id="WUBI01000007">
    <property type="protein sequence ID" value="MWV47359.1"/>
    <property type="molecule type" value="Genomic_DNA"/>
</dbReference>
<dbReference type="GO" id="GO:0031293">
    <property type="term" value="P:membrane protein intracellular domain proteolysis"/>
    <property type="evidence" value="ECO:0007669"/>
    <property type="project" value="TreeGrafter"/>
</dbReference>
<dbReference type="Proteomes" id="UP000460318">
    <property type="component" value="Unassembled WGS sequence"/>
</dbReference>
<feature type="transmembrane region" description="Helical" evidence="1">
    <location>
        <begin position="212"/>
        <end position="234"/>
    </location>
</feature>
<feature type="transmembrane region" description="Helical" evidence="1">
    <location>
        <begin position="174"/>
        <end position="192"/>
    </location>
</feature>
<dbReference type="RefSeq" id="WP_160500954.1">
    <property type="nucleotide sequence ID" value="NZ_WUBI01000007.1"/>
</dbReference>
<evidence type="ECO:0000313" key="2">
    <source>
        <dbReference type="EMBL" id="MWV47359.1"/>
    </source>
</evidence>
<evidence type="ECO:0008006" key="4">
    <source>
        <dbReference type="Google" id="ProtNLM"/>
    </source>
</evidence>
<evidence type="ECO:0000256" key="1">
    <source>
        <dbReference type="SAM" id="Phobius"/>
    </source>
</evidence>